<dbReference type="KEGG" id="bsei:KMZ68_02150"/>
<gene>
    <name evidence="1" type="ORF">KMZ68_02150</name>
</gene>
<evidence type="ECO:0000313" key="1">
    <source>
        <dbReference type="EMBL" id="QWG18722.1"/>
    </source>
</evidence>
<protein>
    <submittedName>
        <fullName evidence="1">DUF3240 family protein</fullName>
    </submittedName>
</protein>
<proteinExistence type="predicted"/>
<dbReference type="Pfam" id="PF11582">
    <property type="entry name" value="DUF3240"/>
    <property type="match status" value="1"/>
</dbReference>
<dbReference type="Gene3D" id="3.30.70.120">
    <property type="match status" value="1"/>
</dbReference>
<sequence>MSEPVCLTLIAARTLREELFDYLSEQRDLVSGFTATDGAGHGPTVQLQSTAEQVKGHADEVQVRTILQRQDAARLLARLKTAFAGTRLVYWITPVVEFGVVEDHEDETEN</sequence>
<accession>A0A975NP13</accession>
<reference evidence="1" key="1">
    <citation type="submission" date="2021-06" db="EMBL/GenBank/DDBJ databases">
        <title>Bradyrhizobium sp. S2-11-2 Genome sequencing.</title>
        <authorList>
            <person name="Jin L."/>
        </authorList>
    </citation>
    <scope>NUCLEOTIDE SEQUENCE</scope>
    <source>
        <strain evidence="1">S2-11-2</strain>
    </source>
</reference>
<dbReference type="EMBL" id="CP076135">
    <property type="protein sequence ID" value="QWG18722.1"/>
    <property type="molecule type" value="Genomic_DNA"/>
</dbReference>
<dbReference type="InterPro" id="IPR015867">
    <property type="entry name" value="N-reg_PII/ATP_PRibTrfase_C"/>
</dbReference>
<dbReference type="RefSeq" id="WP_215614279.1">
    <property type="nucleotide sequence ID" value="NZ_CP076135.1"/>
</dbReference>
<dbReference type="AlphaFoldDB" id="A0A975NP13"/>
<name>A0A975NP13_9BRAD</name>
<dbReference type="Proteomes" id="UP000680805">
    <property type="component" value="Chromosome"/>
</dbReference>
<organism evidence="1 2">
    <name type="scientific">Bradyrhizobium sediminis</name>
    <dbReference type="NCBI Taxonomy" id="2840469"/>
    <lineage>
        <taxon>Bacteria</taxon>
        <taxon>Pseudomonadati</taxon>
        <taxon>Pseudomonadota</taxon>
        <taxon>Alphaproteobacteria</taxon>
        <taxon>Hyphomicrobiales</taxon>
        <taxon>Nitrobacteraceae</taxon>
        <taxon>Bradyrhizobium</taxon>
    </lineage>
</organism>
<dbReference type="InterPro" id="IPR021634">
    <property type="entry name" value="DUF3240"/>
</dbReference>
<evidence type="ECO:0000313" key="2">
    <source>
        <dbReference type="Proteomes" id="UP000680805"/>
    </source>
</evidence>